<dbReference type="InterPro" id="IPR041588">
    <property type="entry name" value="Integrase_H2C2"/>
</dbReference>
<evidence type="ECO:0000259" key="1">
    <source>
        <dbReference type="Pfam" id="PF17921"/>
    </source>
</evidence>
<protein>
    <recommendedName>
        <fullName evidence="1">Integrase zinc-binding domain-containing protein</fullName>
    </recommendedName>
</protein>
<dbReference type="Proteomes" id="UP000054532">
    <property type="component" value="Unassembled WGS sequence"/>
</dbReference>
<dbReference type="Gene3D" id="1.10.340.70">
    <property type="match status" value="1"/>
</dbReference>
<dbReference type="EMBL" id="KI695940">
    <property type="protein sequence ID" value="ETM33762.1"/>
    <property type="molecule type" value="Genomic_DNA"/>
</dbReference>
<name>W2MBR1_PHYNI</name>
<accession>W2MBR1</accession>
<gene>
    <name evidence="2" type="ORF">L914_19030</name>
</gene>
<feature type="domain" description="Integrase zinc-binding" evidence="1">
    <location>
        <begin position="15"/>
        <end position="63"/>
    </location>
</feature>
<organism evidence="2">
    <name type="scientific">Phytophthora nicotianae</name>
    <name type="common">Potato buckeye rot agent</name>
    <name type="synonym">Phytophthora parasitica</name>
    <dbReference type="NCBI Taxonomy" id="4792"/>
    <lineage>
        <taxon>Eukaryota</taxon>
        <taxon>Sar</taxon>
        <taxon>Stramenopiles</taxon>
        <taxon>Oomycota</taxon>
        <taxon>Peronosporomycetes</taxon>
        <taxon>Peronosporales</taxon>
        <taxon>Peronosporaceae</taxon>
        <taxon>Phytophthora</taxon>
    </lineage>
</organism>
<reference evidence="2" key="1">
    <citation type="submission" date="2013-11" db="EMBL/GenBank/DDBJ databases">
        <title>The Genome Sequence of Phytophthora parasitica IAC_01/95.</title>
        <authorList>
            <consortium name="The Broad Institute Genomics Platform"/>
            <person name="Russ C."/>
            <person name="Tyler B."/>
            <person name="Panabieres F."/>
            <person name="Shan W."/>
            <person name="Tripathy S."/>
            <person name="Grunwald N."/>
            <person name="Machado M."/>
            <person name="Johnson C.S."/>
            <person name="Arredondo F."/>
            <person name="Hong C."/>
            <person name="Coffey M."/>
            <person name="Young S.K."/>
            <person name="Zeng Q."/>
            <person name="Gargeya S."/>
            <person name="Fitzgerald M."/>
            <person name="Abouelleil A."/>
            <person name="Alvarado L."/>
            <person name="Chapman S.B."/>
            <person name="Gainer-Dewar J."/>
            <person name="Goldberg J."/>
            <person name="Griggs A."/>
            <person name="Gujja S."/>
            <person name="Hansen M."/>
            <person name="Howarth C."/>
            <person name="Imamovic A."/>
            <person name="Ireland A."/>
            <person name="Larimer J."/>
            <person name="McCowan C."/>
            <person name="Murphy C."/>
            <person name="Pearson M."/>
            <person name="Poon T.W."/>
            <person name="Priest M."/>
            <person name="Roberts A."/>
            <person name="Saif S."/>
            <person name="Shea T."/>
            <person name="Sykes S."/>
            <person name="Wortman J."/>
            <person name="Nusbaum C."/>
            <person name="Birren B."/>
        </authorList>
    </citation>
    <scope>NUCLEOTIDE SEQUENCE [LARGE SCALE GENOMIC DNA]</scope>
    <source>
        <strain evidence="2">IAC_01/95</strain>
    </source>
</reference>
<evidence type="ECO:0000313" key="2">
    <source>
        <dbReference type="EMBL" id="ETM33762.1"/>
    </source>
</evidence>
<dbReference type="Pfam" id="PF17921">
    <property type="entry name" value="Integrase_H2C2"/>
    <property type="match status" value="1"/>
</dbReference>
<proteinExistence type="predicted"/>
<dbReference type="AlphaFoldDB" id="W2MBR1"/>
<sequence length="68" mass="7934">MGARLLTYQKRVVIHKVLRTEIVEWYHLNLVHLGAMRAVFYWSGMEKTIVEYCKKCITCKKGKLHGGP</sequence>